<feature type="compositionally biased region" description="Basic and acidic residues" evidence="1">
    <location>
        <begin position="168"/>
        <end position="184"/>
    </location>
</feature>
<sequence length="316" mass="35550">MPHVLPNAVYPGYNFLQPESMEVVARRQELVQKQNLARMEMEMGTIFQQREIGKAQHKGLMGLGLETSFLYQHGIPTNPVAFRGRSRFPEVHLPNDLYVHRSSLDDIHGNTRLMTTGPYPPVSSWQKEKGRRLGKRVGNHKASGWNARSSKNQEEDRNPDQTLTVSAAEKEDKKDLDIDPHPKYEPSQSNGEPAMMPTKSLKEHEHSPQKTFEEHGWSIETNDNGGGNAKDSCHSSTTSDDKCIFHSPVSLPPLPYGFPVLNNSSFFLPGTGDLFLNGEDLSSVEDIRKWAVDDVYDFITGLPGCSDYAQVTYFLY</sequence>
<evidence type="ECO:0000313" key="2">
    <source>
        <dbReference type="Ensembl" id="ENSVURP00010017343.1"/>
    </source>
</evidence>
<feature type="compositionally biased region" description="Basic and acidic residues" evidence="1">
    <location>
        <begin position="200"/>
        <end position="217"/>
    </location>
</feature>
<evidence type="ECO:0008006" key="4">
    <source>
        <dbReference type="Google" id="ProtNLM"/>
    </source>
</evidence>
<feature type="compositionally biased region" description="Basic residues" evidence="1">
    <location>
        <begin position="129"/>
        <end position="139"/>
    </location>
</feature>
<dbReference type="Ensembl" id="ENSVURT00010019696.1">
    <property type="protein sequence ID" value="ENSVURP00010017343.1"/>
    <property type="gene ID" value="ENSVURG00010013238.1"/>
</dbReference>
<dbReference type="OMA" id="MLYMMNL"/>
<dbReference type="GeneTree" id="ENSGT00940000160075"/>
<dbReference type="AlphaFoldDB" id="A0A4X2L040"/>
<evidence type="ECO:0000256" key="1">
    <source>
        <dbReference type="SAM" id="MobiDB-lite"/>
    </source>
</evidence>
<reference evidence="2" key="3">
    <citation type="submission" date="2025-09" db="UniProtKB">
        <authorList>
            <consortium name="Ensembl"/>
        </authorList>
    </citation>
    <scope>IDENTIFICATION</scope>
</reference>
<proteinExistence type="predicted"/>
<evidence type="ECO:0000313" key="3">
    <source>
        <dbReference type="Proteomes" id="UP000314987"/>
    </source>
</evidence>
<feature type="region of interest" description="Disordered" evidence="1">
    <location>
        <begin position="109"/>
        <end position="234"/>
    </location>
</feature>
<name>A0A4X2L040_VOMUR</name>
<organism evidence="2 3">
    <name type="scientific">Vombatus ursinus</name>
    <name type="common">Common wombat</name>
    <dbReference type="NCBI Taxonomy" id="29139"/>
    <lineage>
        <taxon>Eukaryota</taxon>
        <taxon>Metazoa</taxon>
        <taxon>Chordata</taxon>
        <taxon>Craniata</taxon>
        <taxon>Vertebrata</taxon>
        <taxon>Euteleostomi</taxon>
        <taxon>Mammalia</taxon>
        <taxon>Metatheria</taxon>
        <taxon>Diprotodontia</taxon>
        <taxon>Vombatidae</taxon>
        <taxon>Vombatus</taxon>
    </lineage>
</organism>
<protein>
    <recommendedName>
        <fullName evidence="4">Sterile alpha motif domain containing 7</fullName>
    </recommendedName>
</protein>
<reference evidence="2" key="2">
    <citation type="submission" date="2025-08" db="UniProtKB">
        <authorList>
            <consortium name="Ensembl"/>
        </authorList>
    </citation>
    <scope>IDENTIFICATION</scope>
</reference>
<accession>A0A4X2L040</accession>
<reference evidence="3" key="1">
    <citation type="submission" date="2018-12" db="EMBL/GenBank/DDBJ databases">
        <authorList>
            <person name="Yazar S."/>
        </authorList>
    </citation>
    <scope>NUCLEOTIDE SEQUENCE [LARGE SCALE GENOMIC DNA]</scope>
</reference>
<keyword evidence="3" id="KW-1185">Reference proteome</keyword>
<dbReference type="STRING" id="29139.ENSVURP00010017343"/>
<dbReference type="Proteomes" id="UP000314987">
    <property type="component" value="Unassembled WGS sequence"/>
</dbReference>